<dbReference type="Proteomes" id="UP000297245">
    <property type="component" value="Unassembled WGS sequence"/>
</dbReference>
<dbReference type="FunFam" id="3.40.30.10:FF:000245">
    <property type="entry name" value="Thioredoxin"/>
    <property type="match status" value="1"/>
</dbReference>
<evidence type="ECO:0000313" key="6">
    <source>
        <dbReference type="Proteomes" id="UP000297245"/>
    </source>
</evidence>
<dbReference type="PROSITE" id="PS51352">
    <property type="entry name" value="THIOREDOXIN_2"/>
    <property type="match status" value="1"/>
</dbReference>
<dbReference type="Pfam" id="PF00085">
    <property type="entry name" value="Thioredoxin"/>
    <property type="match status" value="1"/>
</dbReference>
<evidence type="ECO:0000256" key="2">
    <source>
        <dbReference type="ARBA" id="ARBA00023157"/>
    </source>
</evidence>
<evidence type="ECO:0000256" key="1">
    <source>
        <dbReference type="ARBA" id="ARBA00020570"/>
    </source>
</evidence>
<dbReference type="InterPro" id="IPR013766">
    <property type="entry name" value="Thioredoxin_domain"/>
</dbReference>
<sequence length="176" mass="18853">MSITHIDSVSQLNGILSKSKDKVSVIDFHATWCGPCHAIAPTFESLSKEYKNVNFLKCDVDAAKDVASLYKVSAMPTFVFLRGETKIDQVRGADRAALSATVKKHAASSSSGSGAFTGKGHTLGGDSAPLRPQEVAGDVRRGLGNATQSFEATFSPQTRVLLYLLGAYALFWYMSS</sequence>
<dbReference type="PRINTS" id="PR00421">
    <property type="entry name" value="THIOREDOXIN"/>
</dbReference>
<protein>
    <recommendedName>
        <fullName evidence="1">Thioredoxin</fullName>
    </recommendedName>
</protein>
<dbReference type="SUPFAM" id="SSF52833">
    <property type="entry name" value="Thioredoxin-like"/>
    <property type="match status" value="1"/>
</dbReference>
<reference evidence="5 6" key="1">
    <citation type="journal article" date="2019" name="Nat. Ecol. Evol.">
        <title>Megaphylogeny resolves global patterns of mushroom evolution.</title>
        <authorList>
            <person name="Varga T."/>
            <person name="Krizsan K."/>
            <person name="Foldi C."/>
            <person name="Dima B."/>
            <person name="Sanchez-Garcia M."/>
            <person name="Sanchez-Ramirez S."/>
            <person name="Szollosi G.J."/>
            <person name="Szarkandi J.G."/>
            <person name="Papp V."/>
            <person name="Albert L."/>
            <person name="Andreopoulos W."/>
            <person name="Angelini C."/>
            <person name="Antonin V."/>
            <person name="Barry K.W."/>
            <person name="Bougher N.L."/>
            <person name="Buchanan P."/>
            <person name="Buyck B."/>
            <person name="Bense V."/>
            <person name="Catcheside P."/>
            <person name="Chovatia M."/>
            <person name="Cooper J."/>
            <person name="Damon W."/>
            <person name="Desjardin D."/>
            <person name="Finy P."/>
            <person name="Geml J."/>
            <person name="Haridas S."/>
            <person name="Hughes K."/>
            <person name="Justo A."/>
            <person name="Karasinski D."/>
            <person name="Kautmanova I."/>
            <person name="Kiss B."/>
            <person name="Kocsube S."/>
            <person name="Kotiranta H."/>
            <person name="LaButti K.M."/>
            <person name="Lechner B.E."/>
            <person name="Liimatainen K."/>
            <person name="Lipzen A."/>
            <person name="Lukacs Z."/>
            <person name="Mihaltcheva S."/>
            <person name="Morgado L.N."/>
            <person name="Niskanen T."/>
            <person name="Noordeloos M.E."/>
            <person name="Ohm R.A."/>
            <person name="Ortiz-Santana B."/>
            <person name="Ovrebo C."/>
            <person name="Racz N."/>
            <person name="Riley R."/>
            <person name="Savchenko A."/>
            <person name="Shiryaev A."/>
            <person name="Soop K."/>
            <person name="Spirin V."/>
            <person name="Szebenyi C."/>
            <person name="Tomsovsky M."/>
            <person name="Tulloss R.E."/>
            <person name="Uehling J."/>
            <person name="Grigoriev I.V."/>
            <person name="Vagvolgyi C."/>
            <person name="Papp T."/>
            <person name="Martin F.M."/>
            <person name="Miettinen O."/>
            <person name="Hibbett D.S."/>
            <person name="Nagy L.G."/>
        </authorList>
    </citation>
    <scope>NUCLEOTIDE SEQUENCE [LARGE SCALE GENOMIC DNA]</scope>
    <source>
        <strain evidence="5 6">CBS 962.96</strain>
    </source>
</reference>
<proteinExistence type="predicted"/>
<keyword evidence="2" id="KW-1015">Disulfide bond</keyword>
<name>A0A4S8MXP6_DENBC</name>
<dbReference type="CDD" id="cd02947">
    <property type="entry name" value="TRX_family"/>
    <property type="match status" value="1"/>
</dbReference>
<dbReference type="Gene3D" id="3.40.30.10">
    <property type="entry name" value="Glutaredoxin"/>
    <property type="match status" value="1"/>
</dbReference>
<dbReference type="AlphaFoldDB" id="A0A4S8MXP6"/>
<dbReference type="EMBL" id="ML179037">
    <property type="protein sequence ID" value="THV07499.1"/>
    <property type="molecule type" value="Genomic_DNA"/>
</dbReference>
<dbReference type="OrthoDB" id="10263751at2759"/>
<dbReference type="InterPro" id="IPR017937">
    <property type="entry name" value="Thioredoxin_CS"/>
</dbReference>
<gene>
    <name evidence="5" type="ORF">K435DRAFT_772417</name>
</gene>
<accession>A0A4S8MXP6</accession>
<evidence type="ECO:0000256" key="3">
    <source>
        <dbReference type="SAM" id="MobiDB-lite"/>
    </source>
</evidence>
<dbReference type="InterPro" id="IPR036249">
    <property type="entry name" value="Thioredoxin-like_sf"/>
</dbReference>
<dbReference type="PANTHER" id="PTHR46115">
    <property type="entry name" value="THIOREDOXIN-LIKE PROTEIN 1"/>
    <property type="match status" value="1"/>
</dbReference>
<organism evidence="5 6">
    <name type="scientific">Dendrothele bispora (strain CBS 962.96)</name>
    <dbReference type="NCBI Taxonomy" id="1314807"/>
    <lineage>
        <taxon>Eukaryota</taxon>
        <taxon>Fungi</taxon>
        <taxon>Dikarya</taxon>
        <taxon>Basidiomycota</taxon>
        <taxon>Agaricomycotina</taxon>
        <taxon>Agaricomycetes</taxon>
        <taxon>Agaricomycetidae</taxon>
        <taxon>Agaricales</taxon>
        <taxon>Agaricales incertae sedis</taxon>
        <taxon>Dendrothele</taxon>
    </lineage>
</organism>
<feature type="region of interest" description="Disordered" evidence="3">
    <location>
        <begin position="111"/>
        <end position="131"/>
    </location>
</feature>
<feature type="domain" description="Thioredoxin" evidence="4">
    <location>
        <begin position="1"/>
        <end position="107"/>
    </location>
</feature>
<evidence type="ECO:0000259" key="4">
    <source>
        <dbReference type="PROSITE" id="PS51352"/>
    </source>
</evidence>
<keyword evidence="6" id="KW-1185">Reference proteome</keyword>
<evidence type="ECO:0000313" key="5">
    <source>
        <dbReference type="EMBL" id="THV07499.1"/>
    </source>
</evidence>
<dbReference type="PROSITE" id="PS00194">
    <property type="entry name" value="THIOREDOXIN_1"/>
    <property type="match status" value="1"/>
</dbReference>